<evidence type="ECO:0000259" key="8">
    <source>
        <dbReference type="PROSITE" id="PS50109"/>
    </source>
</evidence>
<keyword evidence="3" id="KW-0597">Phosphoprotein</keyword>
<dbReference type="KEGG" id="mic:Mic7113_2696"/>
<evidence type="ECO:0000256" key="1">
    <source>
        <dbReference type="ARBA" id="ARBA00000085"/>
    </source>
</evidence>
<evidence type="ECO:0000256" key="6">
    <source>
        <dbReference type="ARBA" id="ARBA00023012"/>
    </source>
</evidence>
<dbReference type="FunFam" id="3.30.565.10:FF:000006">
    <property type="entry name" value="Sensor histidine kinase WalK"/>
    <property type="match status" value="1"/>
</dbReference>
<dbReference type="EC" id="2.7.13.3" evidence="2"/>
<keyword evidence="7" id="KW-0812">Transmembrane</keyword>
<evidence type="ECO:0000256" key="2">
    <source>
        <dbReference type="ARBA" id="ARBA00012438"/>
    </source>
</evidence>
<dbReference type="eggNOG" id="COG5002">
    <property type="taxonomic scope" value="Bacteria"/>
</dbReference>
<dbReference type="Pfam" id="PF00512">
    <property type="entry name" value="HisKA"/>
    <property type="match status" value="1"/>
</dbReference>
<dbReference type="SMART" id="SM00387">
    <property type="entry name" value="HATPase_c"/>
    <property type="match status" value="1"/>
</dbReference>
<dbReference type="CDD" id="cd00075">
    <property type="entry name" value="HATPase"/>
    <property type="match status" value="1"/>
</dbReference>
<dbReference type="PROSITE" id="PS50109">
    <property type="entry name" value="HIS_KIN"/>
    <property type="match status" value="1"/>
</dbReference>
<dbReference type="AlphaFoldDB" id="K9WFA2"/>
<evidence type="ECO:0000256" key="3">
    <source>
        <dbReference type="ARBA" id="ARBA00022553"/>
    </source>
</evidence>
<evidence type="ECO:0000313" key="10">
    <source>
        <dbReference type="Proteomes" id="UP000010471"/>
    </source>
</evidence>
<dbReference type="PATRIC" id="fig|1173027.3.peg.2966"/>
<reference evidence="9 10" key="1">
    <citation type="submission" date="2012-06" db="EMBL/GenBank/DDBJ databases">
        <title>Finished chromosome of genome of Microcoleus sp. PCC 7113.</title>
        <authorList>
            <consortium name="US DOE Joint Genome Institute"/>
            <person name="Gugger M."/>
            <person name="Coursin T."/>
            <person name="Rippka R."/>
            <person name="Tandeau De Marsac N."/>
            <person name="Huntemann M."/>
            <person name="Wei C.-L."/>
            <person name="Han J."/>
            <person name="Detter J.C."/>
            <person name="Han C."/>
            <person name="Tapia R."/>
            <person name="Chen A."/>
            <person name="Kyrpides N."/>
            <person name="Mavromatis K."/>
            <person name="Markowitz V."/>
            <person name="Szeto E."/>
            <person name="Ivanova N."/>
            <person name="Pagani I."/>
            <person name="Pati A."/>
            <person name="Goodwin L."/>
            <person name="Nordberg H.P."/>
            <person name="Cantor M.N."/>
            <person name="Hua S.X."/>
            <person name="Woyke T."/>
            <person name="Kerfeld C.A."/>
        </authorList>
    </citation>
    <scope>NUCLEOTIDE SEQUENCE [LARGE SCALE GENOMIC DNA]</scope>
    <source>
        <strain evidence="9 10">PCC 7113</strain>
    </source>
</reference>
<dbReference type="GO" id="GO:0000155">
    <property type="term" value="F:phosphorelay sensor kinase activity"/>
    <property type="evidence" value="ECO:0007669"/>
    <property type="project" value="InterPro"/>
</dbReference>
<evidence type="ECO:0000256" key="4">
    <source>
        <dbReference type="ARBA" id="ARBA00022679"/>
    </source>
</evidence>
<dbReference type="OrthoDB" id="9813151at2"/>
<name>K9WFA2_9CYAN</name>
<dbReference type="InterPro" id="IPR003594">
    <property type="entry name" value="HATPase_dom"/>
</dbReference>
<dbReference type="Gene3D" id="3.30.565.10">
    <property type="entry name" value="Histidine kinase-like ATPase, C-terminal domain"/>
    <property type="match status" value="1"/>
</dbReference>
<dbReference type="InterPro" id="IPR036097">
    <property type="entry name" value="HisK_dim/P_sf"/>
</dbReference>
<dbReference type="PANTHER" id="PTHR43547">
    <property type="entry name" value="TWO-COMPONENT HISTIDINE KINASE"/>
    <property type="match status" value="1"/>
</dbReference>
<dbReference type="EMBL" id="CP003630">
    <property type="protein sequence ID" value="AFZ18481.1"/>
    <property type="molecule type" value="Genomic_DNA"/>
</dbReference>
<proteinExistence type="predicted"/>
<dbReference type="SUPFAM" id="SSF47384">
    <property type="entry name" value="Homodimeric domain of signal transducing histidine kinase"/>
    <property type="match status" value="1"/>
</dbReference>
<dbReference type="SMART" id="SM00388">
    <property type="entry name" value="HisKA"/>
    <property type="match status" value="1"/>
</dbReference>
<keyword evidence="4" id="KW-0808">Transferase</keyword>
<protein>
    <recommendedName>
        <fullName evidence="2">histidine kinase</fullName>
        <ecNumber evidence="2">2.7.13.3</ecNumber>
    </recommendedName>
</protein>
<dbReference type="InterPro" id="IPR036890">
    <property type="entry name" value="HATPase_C_sf"/>
</dbReference>
<accession>K9WFA2</accession>
<gene>
    <name evidence="9" type="ORF">Mic7113_2696</name>
</gene>
<dbReference type="Proteomes" id="UP000010471">
    <property type="component" value="Chromosome"/>
</dbReference>
<organism evidence="9 10">
    <name type="scientific">Allocoleopsis franciscana PCC 7113</name>
    <dbReference type="NCBI Taxonomy" id="1173027"/>
    <lineage>
        <taxon>Bacteria</taxon>
        <taxon>Bacillati</taxon>
        <taxon>Cyanobacteriota</taxon>
        <taxon>Cyanophyceae</taxon>
        <taxon>Coleofasciculales</taxon>
        <taxon>Coleofasciculaceae</taxon>
        <taxon>Allocoleopsis</taxon>
        <taxon>Allocoleopsis franciscana</taxon>
    </lineage>
</organism>
<sequence length="433" mass="47986">MFNQSRRNLARWFTLSMGSILVVFAGVIYYQKAADELEELDRLLYTKTRVMAAGVESEVRQGQWQVNLENVPLLGSNPPLPTTEIVYARWYSPKRKLMQFFGTTPPERLTVADEFQTIKTTNEPIGTMPSEVWLRQVTLPVEQAGSVIGYLQVAMPMTPVQESLREFLLSLTLLVPVALGMIGLTGWVLGGLAMQPIRDSYNQLQRFTSNASHELRTPLAAVLSNAQVGLLVPLDPQQQRNHLEQIVEAAKSMSTLVSNLLLLARHSGRLAPESLKEVDLTSLLKEQADFYSSQAAEKQLSLKSDLPEQPVKLEAEPDLLRQAVENLLSNAYKYTPAGGSVQLRLFTQSRQAVIQVSDSGIGIPQADLPHIFERFYRVDTKQSRQAGGFGLGLAIAKQLVEAHGGQISVTSVVGQGSTFQIELHTRKVTEEGY</sequence>
<evidence type="ECO:0000313" key="9">
    <source>
        <dbReference type="EMBL" id="AFZ18481.1"/>
    </source>
</evidence>
<dbReference type="PRINTS" id="PR00344">
    <property type="entry name" value="BCTRLSENSOR"/>
</dbReference>
<feature type="transmembrane region" description="Helical" evidence="7">
    <location>
        <begin position="167"/>
        <end position="189"/>
    </location>
</feature>
<evidence type="ECO:0000256" key="7">
    <source>
        <dbReference type="SAM" id="Phobius"/>
    </source>
</evidence>
<feature type="transmembrane region" description="Helical" evidence="7">
    <location>
        <begin position="12"/>
        <end position="30"/>
    </location>
</feature>
<keyword evidence="10" id="KW-1185">Reference proteome</keyword>
<dbReference type="HOGENOM" id="CLU_000445_89_6_3"/>
<dbReference type="Gene3D" id="1.10.287.130">
    <property type="match status" value="1"/>
</dbReference>
<evidence type="ECO:0000256" key="5">
    <source>
        <dbReference type="ARBA" id="ARBA00022777"/>
    </source>
</evidence>
<dbReference type="SUPFAM" id="SSF55874">
    <property type="entry name" value="ATPase domain of HSP90 chaperone/DNA topoisomerase II/histidine kinase"/>
    <property type="match status" value="1"/>
</dbReference>
<dbReference type="Pfam" id="PF02518">
    <property type="entry name" value="HATPase_c"/>
    <property type="match status" value="1"/>
</dbReference>
<dbReference type="InterPro" id="IPR005467">
    <property type="entry name" value="His_kinase_dom"/>
</dbReference>
<keyword evidence="5 9" id="KW-0418">Kinase</keyword>
<keyword evidence="7" id="KW-1133">Transmembrane helix</keyword>
<dbReference type="PANTHER" id="PTHR43547:SF2">
    <property type="entry name" value="HYBRID SIGNAL TRANSDUCTION HISTIDINE KINASE C"/>
    <property type="match status" value="1"/>
</dbReference>
<keyword evidence="6" id="KW-0902">Two-component regulatory system</keyword>
<dbReference type="STRING" id="1173027.Mic7113_2696"/>
<keyword evidence="7" id="KW-0472">Membrane</keyword>
<feature type="domain" description="Histidine kinase" evidence="8">
    <location>
        <begin position="210"/>
        <end position="427"/>
    </location>
</feature>
<dbReference type="InterPro" id="IPR004358">
    <property type="entry name" value="Sig_transdc_His_kin-like_C"/>
</dbReference>
<comment type="catalytic activity">
    <reaction evidence="1">
        <text>ATP + protein L-histidine = ADP + protein N-phospho-L-histidine.</text>
        <dbReference type="EC" id="2.7.13.3"/>
    </reaction>
</comment>
<dbReference type="RefSeq" id="WP_015182630.1">
    <property type="nucleotide sequence ID" value="NC_019738.1"/>
</dbReference>
<dbReference type="InterPro" id="IPR003661">
    <property type="entry name" value="HisK_dim/P_dom"/>
</dbReference>
<dbReference type="CDD" id="cd00082">
    <property type="entry name" value="HisKA"/>
    <property type="match status" value="1"/>
</dbReference>